<protein>
    <submittedName>
        <fullName evidence="2">Uncharacterized protein</fullName>
    </submittedName>
</protein>
<accession>A0A419AUQ8</accession>
<dbReference type="EMBL" id="QZDH01000031">
    <property type="protein sequence ID" value="RJL50518.1"/>
    <property type="molecule type" value="Genomic_DNA"/>
</dbReference>
<feature type="transmembrane region" description="Helical" evidence="1">
    <location>
        <begin position="32"/>
        <end position="52"/>
    </location>
</feature>
<dbReference type="Proteomes" id="UP000283655">
    <property type="component" value="Unassembled WGS sequence"/>
</dbReference>
<sequence length="1298" mass="148887">MMDACEDVIQANSSSNSNRKTCPIRLTPKQSIIGGLLLCGAGAAGAGVIYLTQKNSGASASSGDTDLYQKINEAINIPIEETSTFCNIVNEEYGQDVKIIEPSSTSDLGAVSFFENLKEERVKRETHKLYMDNSVIHERIFAVLLTEMHCKDIQNDIMRLYYDTERVIDSWHDVSKKFKNISFLFILICSVEKYIEKSKAENLISKRYENFLKNSILGGLWAIAVSVDKEDMVYIDMFSEKYKKQEQKRYYEDLREKVLREEALREKNNTLMHRDKRINLPKNKIGNESSDKTNTAKFDDVKKVSLIECYNERESLTFTDTIRIISKTLKNPISSLLVEGRITFKAAYLNEGCEDNSDLFKISSAIEDTINNLLSLNPIYANLMYATKISSYLLNMMADDIDGKELSIGNLDGFLGELHSLFKGVTSSLATSQVEKIANGESKISEVLKDFKFRDNKLYIETKEPTKLVEVTQSYEHFLDKDEGFFLDYKNNWMVNADNAFTLRVNRMMNNARKYIGEQSEITYIKNSSPEFYNDALILSNKDGLIVPLYNTVSKGFKFVRVKEVKFNDVDYRYLIQKDVNKVDSEYVFPIIFNGGRWKLEDITSPVFDKAILDYIVNNKYIRNKLVSENIKHSDVSPLTLGRSIQFDKNNNSYLKINNKYFLLKMDASASWYIEGELDILPLVNYKSNKLDGEFHIRSKQDGIIAMSREELIDHHSLSFNEKFFLDESITKEVKMFDIGLLQEINYKNRLDISHSSEIAGAISFEGQDYFNVGGTLVKVRKIGYDSYILGEDKQINQSVVIYKNERSNTYYLQRNLTRSGDYESKLNRHSNCIRKRQIFPLCDLSYSKTPRLTSLLKKNKEHAVKIDNPEETLEQFEDLSFIYNKKDKKNELFYYYKDNLYFHAIESPKIGPEISPSYITVYGKKENGEIDKTVSITDVSLIKKFDTAELLMGIPAEAQELIFDVTADVSEKLKKWQDRTFKGSDITFDDFKKLPSLLAENKNLKEVMELFDKSGKKIIYPLNYINDKISKELKRYFPGEGEVILQSLDSAMTEERFNTITDVCDTAFKKSTSILKAAGSTSDEKILKYIHDKTLISYGEASDFFLKTIKSKIKRISTILNEKDRANILLAVRNVRSDVDLSEGANAGGTMPGDPLDRIMLNAFIIPEDFSSAPEEKEYYVNLMADTMIHEATHATGDGDDYSYIRADNFGRLNSIENAIAMLEMKIGSNSMDDKFIDLSKIYLSSNPVYRQFSIQKLAPPHILRKIFTYDHYFKGLFLLNNPDTVAIIIRDIAELK</sequence>
<gene>
    <name evidence="2" type="ORF">D5071_13110</name>
</gene>
<keyword evidence="1" id="KW-0812">Transmembrane</keyword>
<evidence type="ECO:0000313" key="2">
    <source>
        <dbReference type="EMBL" id="RJL50518.1"/>
    </source>
</evidence>
<evidence type="ECO:0000256" key="1">
    <source>
        <dbReference type="SAM" id="Phobius"/>
    </source>
</evidence>
<organism evidence="2 3">
    <name type="scientific">Pectobacterium carotovorum</name>
    <name type="common">Erwinia carotovora</name>
    <dbReference type="NCBI Taxonomy" id="554"/>
    <lineage>
        <taxon>Bacteria</taxon>
        <taxon>Pseudomonadati</taxon>
        <taxon>Pseudomonadota</taxon>
        <taxon>Gammaproteobacteria</taxon>
        <taxon>Enterobacterales</taxon>
        <taxon>Pectobacteriaceae</taxon>
        <taxon>Pectobacterium</taxon>
    </lineage>
</organism>
<keyword evidence="1" id="KW-1133">Transmembrane helix</keyword>
<reference evidence="2 3" key="1">
    <citation type="submission" date="2018-09" db="EMBL/GenBank/DDBJ databases">
        <title>Phylogenetic diversity of Pectobacterium and Dickeya strains causing blackleg disease of potato in Morocco.</title>
        <authorList>
            <person name="Oulghazi S."/>
            <person name="Moumni M."/>
            <person name="Faure D."/>
        </authorList>
    </citation>
    <scope>NUCLEOTIDE SEQUENCE [LARGE SCALE GENOMIC DNA]</scope>
    <source>
        <strain evidence="2 3">S1.15.11.2D</strain>
    </source>
</reference>
<proteinExistence type="predicted"/>
<evidence type="ECO:0000313" key="3">
    <source>
        <dbReference type="Proteomes" id="UP000283655"/>
    </source>
</evidence>
<name>A0A419AUQ8_PECCA</name>
<comment type="caution">
    <text evidence="2">The sequence shown here is derived from an EMBL/GenBank/DDBJ whole genome shotgun (WGS) entry which is preliminary data.</text>
</comment>
<keyword evidence="1" id="KW-0472">Membrane</keyword>